<comment type="caution">
    <text evidence="2">The sequence shown here is derived from an EMBL/GenBank/DDBJ whole genome shotgun (WGS) entry which is preliminary data.</text>
</comment>
<sequence>MINQCLADEIGNIFSLFIKAATPVIIFFLLYRVQSGIFFEELQAGLRTQKQQMGIKYWRIFLIIRQSAVLTIMVLLRSYAQLQIMMLLMISLIFQILTISLWPFSNKEDNLMQLLNEILISAYLYLCILLTPFNEESVMRDGIGWLLLSTIFANLTASLIKAGYKAWTKIRMWLSKRKESKYLMQKSFLGDLKPQKIKSYMRRNMQSDHSKTQTQLQVAEHSQSQYKEDESISRKVDQFLLNIPLENDYQQAERAVNQAKYSAGNTKISIVQY</sequence>
<accession>A0A8J8P7F1</accession>
<keyword evidence="3" id="KW-1185">Reference proteome</keyword>
<dbReference type="AlphaFoldDB" id="A0A8J8P7F1"/>
<evidence type="ECO:0000256" key="1">
    <source>
        <dbReference type="SAM" id="Phobius"/>
    </source>
</evidence>
<dbReference type="Proteomes" id="UP000785679">
    <property type="component" value="Unassembled WGS sequence"/>
</dbReference>
<evidence type="ECO:0008006" key="4">
    <source>
        <dbReference type="Google" id="ProtNLM"/>
    </source>
</evidence>
<keyword evidence="1" id="KW-1133">Transmembrane helix</keyword>
<reference evidence="2" key="1">
    <citation type="submission" date="2019-06" db="EMBL/GenBank/DDBJ databases">
        <authorList>
            <person name="Zheng W."/>
        </authorList>
    </citation>
    <scope>NUCLEOTIDE SEQUENCE</scope>
    <source>
        <strain evidence="2">QDHG01</strain>
    </source>
</reference>
<protein>
    <recommendedName>
        <fullName evidence="4">TRP C-terminal domain-containing protein</fullName>
    </recommendedName>
</protein>
<feature type="transmembrane region" description="Helical" evidence="1">
    <location>
        <begin position="82"/>
        <end position="102"/>
    </location>
</feature>
<gene>
    <name evidence="2" type="ORF">FGO68_gene1169</name>
</gene>
<proteinExistence type="predicted"/>
<evidence type="ECO:0000313" key="3">
    <source>
        <dbReference type="Proteomes" id="UP000785679"/>
    </source>
</evidence>
<name>A0A8J8P7F1_HALGN</name>
<keyword evidence="1" id="KW-0472">Membrane</keyword>
<keyword evidence="1" id="KW-0812">Transmembrane</keyword>
<organism evidence="2 3">
    <name type="scientific">Halteria grandinella</name>
    <dbReference type="NCBI Taxonomy" id="5974"/>
    <lineage>
        <taxon>Eukaryota</taxon>
        <taxon>Sar</taxon>
        <taxon>Alveolata</taxon>
        <taxon>Ciliophora</taxon>
        <taxon>Intramacronucleata</taxon>
        <taxon>Spirotrichea</taxon>
        <taxon>Stichotrichia</taxon>
        <taxon>Sporadotrichida</taxon>
        <taxon>Halteriidae</taxon>
        <taxon>Halteria</taxon>
    </lineage>
</organism>
<feature type="transmembrane region" description="Helical" evidence="1">
    <location>
        <begin position="12"/>
        <end position="31"/>
    </location>
</feature>
<evidence type="ECO:0000313" key="2">
    <source>
        <dbReference type="EMBL" id="TNV86906.1"/>
    </source>
</evidence>
<feature type="transmembrane region" description="Helical" evidence="1">
    <location>
        <begin position="145"/>
        <end position="164"/>
    </location>
</feature>
<feature type="transmembrane region" description="Helical" evidence="1">
    <location>
        <begin position="114"/>
        <end position="133"/>
    </location>
</feature>
<dbReference type="EMBL" id="RRYP01000750">
    <property type="protein sequence ID" value="TNV86906.1"/>
    <property type="molecule type" value="Genomic_DNA"/>
</dbReference>
<feature type="transmembrane region" description="Helical" evidence="1">
    <location>
        <begin position="57"/>
        <end position="76"/>
    </location>
</feature>